<dbReference type="CDD" id="cd06526">
    <property type="entry name" value="metazoan_ACD"/>
    <property type="match status" value="1"/>
</dbReference>
<protein>
    <submittedName>
        <fullName evidence="5">Heat shock protein 21</fullName>
    </submittedName>
</protein>
<dbReference type="SUPFAM" id="SSF49764">
    <property type="entry name" value="HSP20-like chaperones"/>
    <property type="match status" value="2"/>
</dbReference>
<dbReference type="OrthoDB" id="1431247at2759"/>
<evidence type="ECO:0000256" key="3">
    <source>
        <dbReference type="SAM" id="MobiDB-lite"/>
    </source>
</evidence>
<dbReference type="Gene3D" id="2.60.40.790">
    <property type="match status" value="2"/>
</dbReference>
<evidence type="ECO:0000256" key="1">
    <source>
        <dbReference type="PROSITE-ProRule" id="PRU00285"/>
    </source>
</evidence>
<organism evidence="5 6">
    <name type="scientific">Penaeus vannamei</name>
    <name type="common">Whiteleg shrimp</name>
    <name type="synonym">Litopenaeus vannamei</name>
    <dbReference type="NCBI Taxonomy" id="6689"/>
    <lineage>
        <taxon>Eukaryota</taxon>
        <taxon>Metazoa</taxon>
        <taxon>Ecdysozoa</taxon>
        <taxon>Arthropoda</taxon>
        <taxon>Crustacea</taxon>
        <taxon>Multicrustacea</taxon>
        <taxon>Malacostraca</taxon>
        <taxon>Eumalacostraca</taxon>
        <taxon>Eucarida</taxon>
        <taxon>Decapoda</taxon>
        <taxon>Dendrobranchiata</taxon>
        <taxon>Penaeoidea</taxon>
        <taxon>Penaeidae</taxon>
        <taxon>Penaeus</taxon>
    </lineage>
</organism>
<sequence>MSLAGSMLGGFQLPITRRGRFLEDDFFSGFQNNYKRAVDDVLDRWGSRKTLADRLASYRRLREKDASDDTKAATISETDDAYMIVLDMSDFASGEITVQTSGFFAVVDGKAPPRVFNRRFPLPKTVVIDRVVADLSDDNILKITAPKKGAKGVAVNLEGEQTSASTQQQAAPAVEEQIIRTQTASSLSQAPGGSRVIPLEVEGEATSSSTATSSSSSRVESVAQAVKSEELSAGRRGSNTRIIPLNIEGDEGDSSFSSFTSTSSHNRVLPIKRRGRFLQDATFEKVWKDFETALDEVMARRGSRTGLEDDRMQSYKNLRQCVQQEDNQAANVSKDEGEVKIVLDVKDYVDGHLDVKAEDGAIVVKGKKGPCSFERRFSIPNLSQPDKVAAALSDDGVLTVTAPV</sequence>
<keyword evidence="6" id="KW-1185">Reference proteome</keyword>
<comment type="caution">
    <text evidence="5">The sequence shown here is derived from an EMBL/GenBank/DDBJ whole genome shotgun (WGS) entry which is preliminary data.</text>
</comment>
<feature type="compositionally biased region" description="Low complexity" evidence="3">
    <location>
        <begin position="204"/>
        <end position="222"/>
    </location>
</feature>
<dbReference type="InterPro" id="IPR002068">
    <property type="entry name" value="A-crystallin/Hsp20_dom"/>
</dbReference>
<dbReference type="InterPro" id="IPR008978">
    <property type="entry name" value="HSP20-like_chaperone"/>
</dbReference>
<dbReference type="PROSITE" id="PS01031">
    <property type="entry name" value="SHSP"/>
    <property type="match status" value="2"/>
</dbReference>
<reference evidence="5 6" key="1">
    <citation type="submission" date="2018-04" db="EMBL/GenBank/DDBJ databases">
        <authorList>
            <person name="Zhang X."/>
            <person name="Yuan J."/>
            <person name="Li F."/>
            <person name="Xiang J."/>
        </authorList>
    </citation>
    <scope>NUCLEOTIDE SEQUENCE [LARGE SCALE GENOMIC DNA]</scope>
    <source>
        <tissue evidence="5">Muscle</tissue>
    </source>
</reference>
<comment type="similarity">
    <text evidence="1 2">Belongs to the small heat shock protein (HSP20) family.</text>
</comment>
<evidence type="ECO:0000259" key="4">
    <source>
        <dbReference type="PROSITE" id="PS01031"/>
    </source>
</evidence>
<proteinExistence type="inferred from homology"/>
<dbReference type="PANTHER" id="PTHR45640">
    <property type="entry name" value="HEAT SHOCK PROTEIN HSP-12.2-RELATED"/>
    <property type="match status" value="1"/>
</dbReference>
<evidence type="ECO:0000313" key="5">
    <source>
        <dbReference type="EMBL" id="ROT79909.1"/>
    </source>
</evidence>
<dbReference type="InterPro" id="IPR001436">
    <property type="entry name" value="Alpha-crystallin/sHSP_animal"/>
</dbReference>
<dbReference type="Proteomes" id="UP000283509">
    <property type="component" value="Unassembled WGS sequence"/>
</dbReference>
<dbReference type="AlphaFoldDB" id="A0A423TTX7"/>
<feature type="domain" description="SHSP" evidence="4">
    <location>
        <begin position="64"/>
        <end position="165"/>
    </location>
</feature>
<keyword evidence="5" id="KW-0346">Stress response</keyword>
<accession>A0A423TTX7</accession>
<evidence type="ECO:0000313" key="6">
    <source>
        <dbReference type="Proteomes" id="UP000283509"/>
    </source>
</evidence>
<feature type="domain" description="SHSP" evidence="4">
    <location>
        <begin position="321"/>
        <end position="404"/>
    </location>
</feature>
<dbReference type="EMBL" id="QCYY01001177">
    <property type="protein sequence ID" value="ROT79909.1"/>
    <property type="molecule type" value="Genomic_DNA"/>
</dbReference>
<gene>
    <name evidence="5" type="ORF">C7M84_001387</name>
</gene>
<feature type="region of interest" description="Disordered" evidence="3">
    <location>
        <begin position="203"/>
        <end position="222"/>
    </location>
</feature>
<dbReference type="PANTHER" id="PTHR45640:SF26">
    <property type="entry name" value="RE23625P"/>
    <property type="match status" value="1"/>
</dbReference>
<dbReference type="GO" id="GO:0009408">
    <property type="term" value="P:response to heat"/>
    <property type="evidence" value="ECO:0007669"/>
    <property type="project" value="UniProtKB-ARBA"/>
</dbReference>
<dbReference type="Pfam" id="PF00011">
    <property type="entry name" value="HSP20"/>
    <property type="match status" value="2"/>
</dbReference>
<reference evidence="5 6" key="2">
    <citation type="submission" date="2019-01" db="EMBL/GenBank/DDBJ databases">
        <title>The decoding of complex shrimp genome reveals the adaptation for benthos swimmer, frequently molting mechanism and breeding impact on genome.</title>
        <authorList>
            <person name="Sun Y."/>
            <person name="Gao Y."/>
            <person name="Yu Y."/>
        </authorList>
    </citation>
    <scope>NUCLEOTIDE SEQUENCE [LARGE SCALE GENOMIC DNA]</scope>
    <source>
        <tissue evidence="5">Muscle</tissue>
    </source>
</reference>
<name>A0A423TTX7_PENVA</name>
<evidence type="ECO:0000256" key="2">
    <source>
        <dbReference type="RuleBase" id="RU003616"/>
    </source>
</evidence>